<comment type="caution">
    <text evidence="2">The sequence shown here is derived from an EMBL/GenBank/DDBJ whole genome shotgun (WGS) entry which is preliminary data.</text>
</comment>
<feature type="compositionally biased region" description="Basic and acidic residues" evidence="1">
    <location>
        <begin position="1"/>
        <end position="10"/>
    </location>
</feature>
<sequence>MHREAGDHHPRQPAQRRTQPLLGAAVPTAIMSSASPAASGRDSPSAPLPASSSTASIASGPYATELSRSEESTGRATSLRIRS</sequence>
<protein>
    <submittedName>
        <fullName evidence="2">Uncharacterized protein</fullName>
    </submittedName>
</protein>
<accession>A0ABU2WQZ6</accession>
<organism evidence="2 3">
    <name type="scientific">Micromonospora reichwaldensis</name>
    <dbReference type="NCBI Taxonomy" id="3075516"/>
    <lineage>
        <taxon>Bacteria</taxon>
        <taxon>Bacillati</taxon>
        <taxon>Actinomycetota</taxon>
        <taxon>Actinomycetes</taxon>
        <taxon>Micromonosporales</taxon>
        <taxon>Micromonosporaceae</taxon>
        <taxon>Micromonospora</taxon>
    </lineage>
</organism>
<evidence type="ECO:0000313" key="2">
    <source>
        <dbReference type="EMBL" id="MDT0528340.1"/>
    </source>
</evidence>
<proteinExistence type="predicted"/>
<reference evidence="2" key="1">
    <citation type="submission" date="2023-09" db="EMBL/GenBank/DDBJ databases">
        <title>30 novel species of actinomycetes from the DSMZ collection.</title>
        <authorList>
            <person name="Nouioui I."/>
        </authorList>
    </citation>
    <scope>NUCLEOTIDE SEQUENCE</scope>
    <source>
        <strain evidence="2">DSM 115977</strain>
    </source>
</reference>
<evidence type="ECO:0000313" key="3">
    <source>
        <dbReference type="Proteomes" id="UP001180973"/>
    </source>
</evidence>
<gene>
    <name evidence="2" type="ORF">RM555_04935</name>
</gene>
<keyword evidence="3" id="KW-1185">Reference proteome</keyword>
<dbReference type="EMBL" id="JAVRFL010000004">
    <property type="protein sequence ID" value="MDT0528340.1"/>
    <property type="molecule type" value="Genomic_DNA"/>
</dbReference>
<name>A0ABU2WQZ6_9ACTN</name>
<dbReference type="Proteomes" id="UP001180973">
    <property type="component" value="Unassembled WGS sequence"/>
</dbReference>
<evidence type="ECO:0000256" key="1">
    <source>
        <dbReference type="SAM" id="MobiDB-lite"/>
    </source>
</evidence>
<feature type="region of interest" description="Disordered" evidence="1">
    <location>
        <begin position="1"/>
        <end position="83"/>
    </location>
</feature>
<feature type="compositionally biased region" description="Low complexity" evidence="1">
    <location>
        <begin position="43"/>
        <end position="61"/>
    </location>
</feature>